<sequence>MGDVWGPTSVTVTRSAEGADEAVRCSFCGGVFSRPKESGLGHAAAVSSTLSAAGPGSSSARTWPSSTAANAEGVPCPPDAEVTTVEKANRWKRR</sequence>
<feature type="region of interest" description="Disordered" evidence="1">
    <location>
        <begin position="48"/>
        <end position="94"/>
    </location>
</feature>
<keyword evidence="3" id="KW-1185">Reference proteome</keyword>
<evidence type="ECO:0000313" key="2">
    <source>
        <dbReference type="EMBL" id="SMD24213.1"/>
    </source>
</evidence>
<organism evidence="2 3">
    <name type="scientific">Lentzea albidocapillata</name>
    <dbReference type="NCBI Taxonomy" id="40571"/>
    <lineage>
        <taxon>Bacteria</taxon>
        <taxon>Bacillati</taxon>
        <taxon>Actinomycetota</taxon>
        <taxon>Actinomycetes</taxon>
        <taxon>Pseudonocardiales</taxon>
        <taxon>Pseudonocardiaceae</taxon>
        <taxon>Lentzea</taxon>
    </lineage>
</organism>
<gene>
    <name evidence="2" type="ORF">SAMN05660733_07676</name>
</gene>
<evidence type="ECO:0000256" key="1">
    <source>
        <dbReference type="SAM" id="MobiDB-lite"/>
    </source>
</evidence>
<accession>A0A1W2FQS2</accession>
<protein>
    <submittedName>
        <fullName evidence="2">Uncharacterized protein</fullName>
    </submittedName>
</protein>
<reference evidence="3" key="1">
    <citation type="submission" date="2017-04" db="EMBL/GenBank/DDBJ databases">
        <authorList>
            <person name="Varghese N."/>
            <person name="Submissions S."/>
        </authorList>
    </citation>
    <scope>NUCLEOTIDE SEQUENCE [LARGE SCALE GENOMIC DNA]</scope>
    <source>
        <strain evidence="3">DSM 44073</strain>
    </source>
</reference>
<dbReference type="AlphaFoldDB" id="A0A1W2FQS2"/>
<feature type="compositionally biased region" description="Polar residues" evidence="1">
    <location>
        <begin position="48"/>
        <end position="69"/>
    </location>
</feature>
<dbReference type="EMBL" id="FWYC01000021">
    <property type="protein sequence ID" value="SMD24213.1"/>
    <property type="molecule type" value="Genomic_DNA"/>
</dbReference>
<proteinExistence type="predicted"/>
<evidence type="ECO:0000313" key="3">
    <source>
        <dbReference type="Proteomes" id="UP000192840"/>
    </source>
</evidence>
<dbReference type="Proteomes" id="UP000192840">
    <property type="component" value="Unassembled WGS sequence"/>
</dbReference>
<name>A0A1W2FQS2_9PSEU</name>